<dbReference type="PROSITE" id="PS50995">
    <property type="entry name" value="HTH_MARR_2"/>
    <property type="match status" value="1"/>
</dbReference>
<dbReference type="InterPro" id="IPR000835">
    <property type="entry name" value="HTH_MarR-typ"/>
</dbReference>
<name>A0A1H9TCK6_9LACT</name>
<evidence type="ECO:0000313" key="5">
    <source>
        <dbReference type="EMBL" id="SER94952.1"/>
    </source>
</evidence>
<dbReference type="InterPro" id="IPR055166">
    <property type="entry name" value="Transc_reg_Sar_Rot_HTH"/>
</dbReference>
<dbReference type="STRING" id="142588.SAMN04488559_11246"/>
<organism evidence="5 6">
    <name type="scientific">Isobaculum melis</name>
    <dbReference type="NCBI Taxonomy" id="142588"/>
    <lineage>
        <taxon>Bacteria</taxon>
        <taxon>Bacillati</taxon>
        <taxon>Bacillota</taxon>
        <taxon>Bacilli</taxon>
        <taxon>Lactobacillales</taxon>
        <taxon>Carnobacteriaceae</taxon>
        <taxon>Isobaculum</taxon>
    </lineage>
</organism>
<keyword evidence="2" id="KW-0238">DNA-binding</keyword>
<accession>A0A1H9TCK6</accession>
<proteinExistence type="predicted"/>
<evidence type="ECO:0000256" key="2">
    <source>
        <dbReference type="ARBA" id="ARBA00023125"/>
    </source>
</evidence>
<dbReference type="OrthoDB" id="5461037at2"/>
<dbReference type="PANTHER" id="PTHR33164">
    <property type="entry name" value="TRANSCRIPTIONAL REGULATOR, MARR FAMILY"/>
    <property type="match status" value="1"/>
</dbReference>
<dbReference type="AlphaFoldDB" id="A0A1H9TCK6"/>
<reference evidence="5 6" key="1">
    <citation type="submission" date="2016-10" db="EMBL/GenBank/DDBJ databases">
        <authorList>
            <person name="de Groot N.N."/>
        </authorList>
    </citation>
    <scope>NUCLEOTIDE SEQUENCE [LARGE SCALE GENOMIC DNA]</scope>
    <source>
        <strain evidence="5 6">DSM 13760</strain>
    </source>
</reference>
<feature type="domain" description="HTH marR-type" evidence="4">
    <location>
        <begin position="10"/>
        <end position="157"/>
    </location>
</feature>
<dbReference type="SMART" id="SM00347">
    <property type="entry name" value="HTH_MARR"/>
    <property type="match status" value="1"/>
</dbReference>
<dbReference type="Pfam" id="PF22381">
    <property type="entry name" value="Staph_reg_Sar_Rot"/>
    <property type="match status" value="1"/>
</dbReference>
<dbReference type="InterPro" id="IPR036390">
    <property type="entry name" value="WH_DNA-bd_sf"/>
</dbReference>
<dbReference type="Gene3D" id="1.10.10.10">
    <property type="entry name" value="Winged helix-like DNA-binding domain superfamily/Winged helix DNA-binding domain"/>
    <property type="match status" value="1"/>
</dbReference>
<evidence type="ECO:0000256" key="1">
    <source>
        <dbReference type="ARBA" id="ARBA00023015"/>
    </source>
</evidence>
<dbReference type="Proteomes" id="UP000198948">
    <property type="component" value="Unassembled WGS sequence"/>
</dbReference>
<protein>
    <submittedName>
        <fullName evidence="5">Transcriptional regulator, MarR family</fullName>
    </submittedName>
</protein>
<dbReference type="SUPFAM" id="SSF46785">
    <property type="entry name" value="Winged helix' DNA-binding domain"/>
    <property type="match status" value="1"/>
</dbReference>
<dbReference type="GO" id="GO:0003700">
    <property type="term" value="F:DNA-binding transcription factor activity"/>
    <property type="evidence" value="ECO:0007669"/>
    <property type="project" value="InterPro"/>
</dbReference>
<dbReference type="InterPro" id="IPR039422">
    <property type="entry name" value="MarR/SlyA-like"/>
</dbReference>
<dbReference type="RefSeq" id="WP_092652819.1">
    <property type="nucleotide sequence ID" value="NZ_FOHA01000012.1"/>
</dbReference>
<keyword evidence="6" id="KW-1185">Reference proteome</keyword>
<gene>
    <name evidence="5" type="ORF">SAMN04488559_11246</name>
</gene>
<keyword evidence="1" id="KW-0805">Transcription regulation</keyword>
<evidence type="ECO:0000313" key="6">
    <source>
        <dbReference type="Proteomes" id="UP000198948"/>
    </source>
</evidence>
<dbReference type="GO" id="GO:0003677">
    <property type="term" value="F:DNA binding"/>
    <property type="evidence" value="ECO:0007669"/>
    <property type="project" value="UniProtKB-KW"/>
</dbReference>
<dbReference type="InterPro" id="IPR036388">
    <property type="entry name" value="WH-like_DNA-bd_sf"/>
</dbReference>
<evidence type="ECO:0000259" key="4">
    <source>
        <dbReference type="PROSITE" id="PS50995"/>
    </source>
</evidence>
<sequence length="160" mass="18948">MATNEESMTKLALFQKQQNIFRIAKAFWFSVEQDWHQQLKDFDLTINEYMILVVLFEENHLTISEIAAQGFMHISTAMNLCRRMAQKELLFLEKNEHDKRITVVELKEKGRKLVEQVHQELDFSEAVIEKSTKKIEHMIGIQPTFNDLRSVIRDVYGKKF</sequence>
<dbReference type="EMBL" id="FOHA01000012">
    <property type="protein sequence ID" value="SER94952.1"/>
    <property type="molecule type" value="Genomic_DNA"/>
</dbReference>
<dbReference type="GO" id="GO:0006950">
    <property type="term" value="P:response to stress"/>
    <property type="evidence" value="ECO:0007669"/>
    <property type="project" value="TreeGrafter"/>
</dbReference>
<dbReference type="PANTHER" id="PTHR33164:SF58">
    <property type="entry name" value="DNA-BINDING TRANSCRIPTIONAL REPRESSOR SCOC"/>
    <property type="match status" value="1"/>
</dbReference>
<keyword evidence="3" id="KW-0804">Transcription</keyword>
<evidence type="ECO:0000256" key="3">
    <source>
        <dbReference type="ARBA" id="ARBA00023163"/>
    </source>
</evidence>